<dbReference type="RefSeq" id="WP_212699477.1">
    <property type="nucleotide sequence ID" value="NZ_JADMKU010000001.1"/>
</dbReference>
<dbReference type="Proteomes" id="UP001195941">
    <property type="component" value="Unassembled WGS sequence"/>
</dbReference>
<dbReference type="SMART" id="SM00563">
    <property type="entry name" value="PlsC"/>
    <property type="match status" value="1"/>
</dbReference>
<dbReference type="EMBL" id="JADMKU010000001">
    <property type="protein sequence ID" value="MBR9649989.1"/>
    <property type="molecule type" value="Genomic_DNA"/>
</dbReference>
<dbReference type="InterPro" id="IPR002123">
    <property type="entry name" value="Plipid/glycerol_acylTrfase"/>
</dbReference>
<evidence type="ECO:0000313" key="2">
    <source>
        <dbReference type="EMBL" id="MBR9649989.1"/>
    </source>
</evidence>
<dbReference type="GO" id="GO:0016746">
    <property type="term" value="F:acyltransferase activity"/>
    <property type="evidence" value="ECO:0007669"/>
    <property type="project" value="UniProtKB-KW"/>
</dbReference>
<feature type="domain" description="Phospholipid/glycerol acyltransferase" evidence="1">
    <location>
        <begin position="83"/>
        <end position="206"/>
    </location>
</feature>
<keyword evidence="2" id="KW-0012">Acyltransferase</keyword>
<name>A0ABS5HM01_9RHOB</name>
<proteinExistence type="predicted"/>
<keyword evidence="3" id="KW-1185">Reference proteome</keyword>
<dbReference type="InterPro" id="IPR045746">
    <property type="entry name" value="ACT14924-like_Acyltransf_dom"/>
</dbReference>
<accession>A0ABS5HM01</accession>
<dbReference type="CDD" id="cd07986">
    <property type="entry name" value="LPLAT_ACT14924-like"/>
    <property type="match status" value="1"/>
</dbReference>
<protein>
    <submittedName>
        <fullName evidence="2">Lysophospholipid acyltransferase family protein</fullName>
    </submittedName>
</protein>
<organism evidence="2 3">
    <name type="scientific">Thalassovita aquimarina</name>
    <dbReference type="NCBI Taxonomy" id="2785917"/>
    <lineage>
        <taxon>Bacteria</taxon>
        <taxon>Pseudomonadati</taxon>
        <taxon>Pseudomonadota</taxon>
        <taxon>Alphaproteobacteria</taxon>
        <taxon>Rhodobacterales</taxon>
        <taxon>Roseobacteraceae</taxon>
        <taxon>Thalassovita</taxon>
    </lineage>
</organism>
<comment type="caution">
    <text evidence="2">The sequence shown here is derived from an EMBL/GenBank/DDBJ whole genome shotgun (WGS) entry which is preliminary data.</text>
</comment>
<dbReference type="Pfam" id="PF19576">
    <property type="entry name" value="Acyltransf_2"/>
    <property type="match status" value="1"/>
</dbReference>
<gene>
    <name evidence="2" type="ORF">IT775_02490</name>
</gene>
<dbReference type="SUPFAM" id="SSF69593">
    <property type="entry name" value="Glycerol-3-phosphate (1)-acyltransferase"/>
    <property type="match status" value="1"/>
</dbReference>
<evidence type="ECO:0000313" key="3">
    <source>
        <dbReference type="Proteomes" id="UP001195941"/>
    </source>
</evidence>
<keyword evidence="2" id="KW-0808">Transferase</keyword>
<sequence>MSSKHQIARDISYAHSAQSRSGRTMIRVMENVTGRLGLIKRARGYDLDVANGDDFWQVMVERYGLTLDVVGGALSNIPATGPLILIANHPYGILDGLMMGHILARTRGDFRILAHQVFRKAADLNRVILPVSFDETKEALQLNLRTRKECLSYLGQGGAVGVFPGGTVSTGATPFARPMDPGWRNFTARMVAKSDAVVVPVFFDGHTSRLFQIASHMHNTLRMGLLIKEFARRVDTPVRIVVGKPIERAEIEARQRDAKALMDFLRKATYELCPTPLKSLSYGYEFEEKHRA</sequence>
<evidence type="ECO:0000259" key="1">
    <source>
        <dbReference type="SMART" id="SM00563"/>
    </source>
</evidence>
<reference evidence="2 3" key="1">
    <citation type="journal article" date="2021" name="Arch. Microbiol.">
        <title>Thalassobius aquimarinus sp. nov., isolated from the Sea of Japan seashore.</title>
        <authorList>
            <person name="Kurilenko V.V."/>
            <person name="Romanenko L.A."/>
            <person name="Chernysheva N.Y."/>
            <person name="Velansky P.V."/>
            <person name="Tekutyeva L.A."/>
            <person name="Isaeva M.P."/>
            <person name="Mikhailov V.V."/>
        </authorList>
    </citation>
    <scope>NUCLEOTIDE SEQUENCE [LARGE SCALE GENOMIC DNA]</scope>
    <source>
        <strain evidence="2 3">KMM 8518</strain>
    </source>
</reference>